<proteinExistence type="predicted"/>
<accession>A0A6J5QSW8</accession>
<reference evidence="1" key="1">
    <citation type="submission" date="2020-05" db="EMBL/GenBank/DDBJ databases">
        <authorList>
            <person name="Chiriac C."/>
            <person name="Salcher M."/>
            <person name="Ghai R."/>
            <person name="Kavagutti S V."/>
        </authorList>
    </citation>
    <scope>NUCLEOTIDE SEQUENCE</scope>
</reference>
<dbReference type="EMBL" id="LR797078">
    <property type="protein sequence ID" value="CAB4185606.1"/>
    <property type="molecule type" value="Genomic_DNA"/>
</dbReference>
<name>A0A6J5QSW8_9CAUD</name>
<protein>
    <submittedName>
        <fullName evidence="1">Uncharacterized protein</fullName>
    </submittedName>
</protein>
<organism evidence="1">
    <name type="scientific">uncultured Caudovirales phage</name>
    <dbReference type="NCBI Taxonomy" id="2100421"/>
    <lineage>
        <taxon>Viruses</taxon>
        <taxon>Duplodnaviria</taxon>
        <taxon>Heunggongvirae</taxon>
        <taxon>Uroviricota</taxon>
        <taxon>Caudoviricetes</taxon>
        <taxon>Peduoviridae</taxon>
        <taxon>Maltschvirus</taxon>
        <taxon>Maltschvirus maltsch</taxon>
    </lineage>
</organism>
<gene>
    <name evidence="1" type="ORF">UFOVP1130_85</name>
</gene>
<evidence type="ECO:0000313" key="1">
    <source>
        <dbReference type="EMBL" id="CAB4185606.1"/>
    </source>
</evidence>
<sequence>MKTGFLLAEDEAIKLRFSNIKVSDDRDVSRDVQVFFRYPEGETERTYPFITIELIDIMHAKNRQHSEVTLNTHRAGHPNNLSYWPSTSSASAPNLSGSDLYSTTEFTPVDILYQVSTFTRSALHDRQLASQMLTTVVPFRYGSILVGADGTSRRLDLLDWTTADLLDPEAGYRKRIFRKIYTLQMNAELTTSALVGLKKVLSVSTTLEQTN</sequence>